<comment type="caution">
    <text evidence="4">Lacks conserved residue(s) required for the propagation of feature annotation.</text>
</comment>
<dbReference type="GO" id="GO:0016042">
    <property type="term" value="P:lipid catabolic process"/>
    <property type="evidence" value="ECO:0007669"/>
    <property type="project" value="UniProtKB-KW"/>
</dbReference>
<evidence type="ECO:0000313" key="8">
    <source>
        <dbReference type="Proteomes" id="UP001293593"/>
    </source>
</evidence>
<keyword evidence="8" id="KW-1185">Reference proteome</keyword>
<dbReference type="SUPFAM" id="SSF52151">
    <property type="entry name" value="FabD/lysophospholipase-like"/>
    <property type="match status" value="1"/>
</dbReference>
<dbReference type="Gene3D" id="3.40.1090.10">
    <property type="entry name" value="Cytosolic phospholipase A2 catalytic domain"/>
    <property type="match status" value="1"/>
</dbReference>
<feature type="short sequence motif" description="DGA/G" evidence="4">
    <location>
        <begin position="32"/>
        <end position="34"/>
    </location>
</feature>
<dbReference type="GO" id="GO:0047372">
    <property type="term" value="F:monoacylglycerol lipase activity"/>
    <property type="evidence" value="ECO:0007669"/>
    <property type="project" value="TreeGrafter"/>
</dbReference>
<keyword evidence="5" id="KW-0378">Hydrolase</keyword>
<feature type="domain" description="PNPLA" evidence="6">
    <location>
        <begin position="1"/>
        <end position="45"/>
    </location>
</feature>
<dbReference type="Proteomes" id="UP001293593">
    <property type="component" value="Unassembled WGS sequence"/>
</dbReference>
<comment type="domain">
    <text evidence="5">The nitrogen atoms of the two glycine residues in the GGXR motif define the oxyanion hole, and stabilize the oxyanion that forms during the nucleophilic attack by the catalytic serine during substrate cleavage.</text>
</comment>
<evidence type="ECO:0000256" key="3">
    <source>
        <dbReference type="ARBA" id="ARBA00023098"/>
    </source>
</evidence>
<dbReference type="EMBL" id="JAWXYG010000006">
    <property type="protein sequence ID" value="KAK4269939.1"/>
    <property type="molecule type" value="Genomic_DNA"/>
</dbReference>
<protein>
    <recommendedName>
        <fullName evidence="5">Patatin</fullName>
        <ecNumber evidence="5">3.1.1.-</ecNumber>
    </recommendedName>
</protein>
<dbReference type="PROSITE" id="PS51635">
    <property type="entry name" value="PNPLA"/>
    <property type="match status" value="1"/>
</dbReference>
<evidence type="ECO:0000256" key="5">
    <source>
        <dbReference type="RuleBase" id="RU361262"/>
    </source>
</evidence>
<evidence type="ECO:0000313" key="7">
    <source>
        <dbReference type="EMBL" id="KAK4269939.1"/>
    </source>
</evidence>
<sequence>MLQDICIGTTAAPTYFPPHYFKNESQEFHLIDGGVIANNPAMIAICEVALNRPPPQERPDEIGNTSTAVKKDLDWLGLWSQPLSAKEGGGEPREKMNMSALTRELENPIPEVKPNEYDKIYVVSLGTGLRKRDEEVGVRRTWWQWLAEKFLRNKVYDARIAQNWGILAWGAGPITNLTLDGSQDMVDYHLASVFRTLHKSNYLRIIQTDELSGDMVDMDRATEENIGDLEKLAKEEILGKQVKRINLETFELEDDPENNHTYKEALESVAKFLHKSRKEKQKQIIPE</sequence>
<dbReference type="InterPro" id="IPR016035">
    <property type="entry name" value="Acyl_Trfase/lysoPLipase"/>
</dbReference>
<accession>A0AAE1JKX2</accession>
<dbReference type="PANTHER" id="PTHR32176">
    <property type="entry name" value="XYLOSE ISOMERASE"/>
    <property type="match status" value="1"/>
</dbReference>
<dbReference type="GO" id="GO:0004620">
    <property type="term" value="F:phospholipase activity"/>
    <property type="evidence" value="ECO:0007669"/>
    <property type="project" value="TreeGrafter"/>
</dbReference>
<keyword evidence="3 5" id="KW-0443">Lipid metabolism</keyword>
<evidence type="ECO:0000259" key="6">
    <source>
        <dbReference type="PROSITE" id="PS51635"/>
    </source>
</evidence>
<dbReference type="AlphaFoldDB" id="A0AAE1JKX2"/>
<evidence type="ECO:0000256" key="1">
    <source>
        <dbReference type="ARBA" id="ARBA00010240"/>
    </source>
</evidence>
<comment type="function">
    <text evidence="5">Lipolytic acyl hydrolase (LAH).</text>
</comment>
<dbReference type="EC" id="3.1.1.-" evidence="5"/>
<comment type="caution">
    <text evidence="7">The sequence shown here is derived from an EMBL/GenBank/DDBJ whole genome shotgun (WGS) entry which is preliminary data.</text>
</comment>
<name>A0AAE1JKX2_9FABA</name>
<reference evidence="7" key="1">
    <citation type="submission" date="2023-10" db="EMBL/GenBank/DDBJ databases">
        <title>Chromosome-level genome of the transformable northern wattle, Acacia crassicarpa.</title>
        <authorList>
            <person name="Massaro I."/>
            <person name="Sinha N.R."/>
            <person name="Poethig S."/>
            <person name="Leichty A.R."/>
        </authorList>
    </citation>
    <scope>NUCLEOTIDE SEQUENCE</scope>
    <source>
        <strain evidence="7">Acra3RX</strain>
        <tissue evidence="7">Leaf</tissue>
    </source>
</reference>
<proteinExistence type="inferred from homology"/>
<comment type="similarity">
    <text evidence="1 5">Belongs to the patatin family.</text>
</comment>
<evidence type="ECO:0000256" key="2">
    <source>
        <dbReference type="ARBA" id="ARBA00022963"/>
    </source>
</evidence>
<dbReference type="PANTHER" id="PTHR32176:SF92">
    <property type="entry name" value="XYLOSE ISOMERASE"/>
    <property type="match status" value="1"/>
</dbReference>
<evidence type="ECO:0000256" key="4">
    <source>
        <dbReference type="PROSITE-ProRule" id="PRU01161"/>
    </source>
</evidence>
<dbReference type="Pfam" id="PF01734">
    <property type="entry name" value="Patatin"/>
    <property type="match status" value="1"/>
</dbReference>
<keyword evidence="2 5" id="KW-0442">Lipid degradation</keyword>
<dbReference type="InterPro" id="IPR002641">
    <property type="entry name" value="PNPLA_dom"/>
</dbReference>
<gene>
    <name evidence="7" type="ORF">QN277_023033</name>
</gene>
<organism evidence="7 8">
    <name type="scientific">Acacia crassicarpa</name>
    <name type="common">northern wattle</name>
    <dbReference type="NCBI Taxonomy" id="499986"/>
    <lineage>
        <taxon>Eukaryota</taxon>
        <taxon>Viridiplantae</taxon>
        <taxon>Streptophyta</taxon>
        <taxon>Embryophyta</taxon>
        <taxon>Tracheophyta</taxon>
        <taxon>Spermatophyta</taxon>
        <taxon>Magnoliopsida</taxon>
        <taxon>eudicotyledons</taxon>
        <taxon>Gunneridae</taxon>
        <taxon>Pentapetalae</taxon>
        <taxon>rosids</taxon>
        <taxon>fabids</taxon>
        <taxon>Fabales</taxon>
        <taxon>Fabaceae</taxon>
        <taxon>Caesalpinioideae</taxon>
        <taxon>mimosoid clade</taxon>
        <taxon>Acacieae</taxon>
        <taxon>Acacia</taxon>
    </lineage>
</organism>